<reference evidence="1" key="1">
    <citation type="submission" date="2017-07" db="EMBL/GenBank/DDBJ databases">
        <title>Taro Niue Genome Assembly and Annotation.</title>
        <authorList>
            <person name="Atibalentja N."/>
            <person name="Keating K."/>
            <person name="Fields C.J."/>
        </authorList>
    </citation>
    <scope>NUCLEOTIDE SEQUENCE</scope>
    <source>
        <strain evidence="1">Niue_2</strain>
        <tissue evidence="1">Leaf</tissue>
    </source>
</reference>
<gene>
    <name evidence="1" type="ORF">Taro_055047</name>
</gene>
<evidence type="ECO:0008006" key="3">
    <source>
        <dbReference type="Google" id="ProtNLM"/>
    </source>
</evidence>
<dbReference type="EMBL" id="NMUH01011938">
    <property type="protein sequence ID" value="MQM22000.1"/>
    <property type="molecule type" value="Genomic_DNA"/>
</dbReference>
<comment type="caution">
    <text evidence="1">The sequence shown here is derived from an EMBL/GenBank/DDBJ whole genome shotgun (WGS) entry which is preliminary data.</text>
</comment>
<protein>
    <recommendedName>
        <fullName evidence="3">Sulfotransferase</fullName>
    </recommendedName>
</protein>
<keyword evidence="2" id="KW-1185">Reference proteome</keyword>
<dbReference type="AlphaFoldDB" id="A0A843XSG7"/>
<name>A0A843XSG7_COLES</name>
<proteinExistence type="predicted"/>
<sequence length="303" mass="34253">MDFATLEIPNVVFLPPLHSLVMESAVGPIIFERFARVMGHISVQKGNSLAFHRFVYREYNQGHIKSDVLAPILSECERLSPSDQEKLYLLTAQQLVDLNASQARSNQPPLSGAEFLDLNSIHLVRDPFDTWVERYKVYVAMKRELKANQIFYPISVDQFLQHASFGTSIFYKMSLGQNEYGTFVEAQRVDTPIDGVDTGYHSLKQIHEDRVQCVDTASECVDTRPSLQKTQLPNWDNVISYNIGQPEAEEYLDESSPSVHGSRALNGCKLTCTEFSCLPEAFLLTVFTGFHWLSTDGFMPVDS</sequence>
<accession>A0A843XSG7</accession>
<organism evidence="1 2">
    <name type="scientific">Colocasia esculenta</name>
    <name type="common">Wild taro</name>
    <name type="synonym">Arum esculentum</name>
    <dbReference type="NCBI Taxonomy" id="4460"/>
    <lineage>
        <taxon>Eukaryota</taxon>
        <taxon>Viridiplantae</taxon>
        <taxon>Streptophyta</taxon>
        <taxon>Embryophyta</taxon>
        <taxon>Tracheophyta</taxon>
        <taxon>Spermatophyta</taxon>
        <taxon>Magnoliopsida</taxon>
        <taxon>Liliopsida</taxon>
        <taxon>Araceae</taxon>
        <taxon>Aroideae</taxon>
        <taxon>Colocasieae</taxon>
        <taxon>Colocasia</taxon>
    </lineage>
</organism>
<evidence type="ECO:0000313" key="1">
    <source>
        <dbReference type="EMBL" id="MQM22000.1"/>
    </source>
</evidence>
<dbReference type="Proteomes" id="UP000652761">
    <property type="component" value="Unassembled WGS sequence"/>
</dbReference>
<evidence type="ECO:0000313" key="2">
    <source>
        <dbReference type="Proteomes" id="UP000652761"/>
    </source>
</evidence>